<gene>
    <name evidence="1" type="ORF">AWB65_06280</name>
</gene>
<evidence type="ECO:0000313" key="1">
    <source>
        <dbReference type="EMBL" id="SAL66038.1"/>
    </source>
</evidence>
<dbReference type="AlphaFoldDB" id="A0A158JB27"/>
<keyword evidence="2" id="KW-1185">Reference proteome</keyword>
<evidence type="ECO:0000313" key="2">
    <source>
        <dbReference type="Proteomes" id="UP000054977"/>
    </source>
</evidence>
<proteinExistence type="predicted"/>
<comment type="caution">
    <text evidence="1">The sequence shown here is derived from an EMBL/GenBank/DDBJ whole genome shotgun (WGS) entry which is preliminary data.</text>
</comment>
<dbReference type="Proteomes" id="UP000054977">
    <property type="component" value="Unassembled WGS sequence"/>
</dbReference>
<organism evidence="1 2">
    <name type="scientific">Caballeronia humi</name>
    <dbReference type="NCBI Taxonomy" id="326474"/>
    <lineage>
        <taxon>Bacteria</taxon>
        <taxon>Pseudomonadati</taxon>
        <taxon>Pseudomonadota</taxon>
        <taxon>Betaproteobacteria</taxon>
        <taxon>Burkholderiales</taxon>
        <taxon>Burkholderiaceae</taxon>
        <taxon>Caballeronia</taxon>
    </lineage>
</organism>
<dbReference type="EMBL" id="FCNW02000072">
    <property type="protein sequence ID" value="SAL66038.1"/>
    <property type="molecule type" value="Genomic_DNA"/>
</dbReference>
<accession>A0A158JB27</accession>
<sequence length="58" mass="6579">MSILVGSLYPRPVIEVGATGEPQLSKKLRQRVSLFQGINQLRLLPIRQELRVDAQAFF</sequence>
<protein>
    <submittedName>
        <fullName evidence="1">Uncharacterized protein</fullName>
    </submittedName>
</protein>
<name>A0A158JB27_9BURK</name>
<reference evidence="1" key="1">
    <citation type="submission" date="2016-01" db="EMBL/GenBank/DDBJ databases">
        <authorList>
            <person name="Peeters C."/>
        </authorList>
    </citation>
    <scope>NUCLEOTIDE SEQUENCE [LARGE SCALE GENOMIC DNA]</scope>
    <source>
        <strain evidence="1">LMG 22934</strain>
    </source>
</reference>